<proteinExistence type="predicted"/>
<dbReference type="KEGG" id="arep:ID810_06200"/>
<dbReference type="EMBL" id="CP063989">
    <property type="protein sequence ID" value="QPL04428.1"/>
    <property type="molecule type" value="Genomic_DNA"/>
</dbReference>
<dbReference type="RefSeq" id="WP_166854981.1">
    <property type="nucleotide sequence ID" value="NZ_CP063989.1"/>
</dbReference>
<sequence length="47" mass="4840">MAPAPPPEGSAGLDRAQWDVVAQVVRQARDTGTALTRPDGLLKALAA</sequence>
<gene>
    <name evidence="1" type="ORF">ID810_06200</name>
</gene>
<reference evidence="1 2" key="1">
    <citation type="submission" date="2020-11" db="EMBL/GenBank/DDBJ databases">
        <title>Actinomyces sp. ZJ750.</title>
        <authorList>
            <person name="Zhou J."/>
        </authorList>
    </citation>
    <scope>NUCLEOTIDE SEQUENCE [LARGE SCALE GENOMIC DNA]</scope>
    <source>
        <strain evidence="1 2">ZJ750</strain>
    </source>
</reference>
<dbReference type="Proteomes" id="UP000594637">
    <property type="component" value="Chromosome"/>
</dbReference>
<evidence type="ECO:0000313" key="2">
    <source>
        <dbReference type="Proteomes" id="UP000594637"/>
    </source>
</evidence>
<organism evidence="1 2">
    <name type="scientific">Actinomyces respiraculi</name>
    <dbReference type="NCBI Taxonomy" id="2744574"/>
    <lineage>
        <taxon>Bacteria</taxon>
        <taxon>Bacillati</taxon>
        <taxon>Actinomycetota</taxon>
        <taxon>Actinomycetes</taxon>
        <taxon>Actinomycetales</taxon>
        <taxon>Actinomycetaceae</taxon>
        <taxon>Actinomyces</taxon>
    </lineage>
</organism>
<dbReference type="AlphaFoldDB" id="A0A7T0LJQ8"/>
<accession>A0A7T0LJQ8</accession>
<evidence type="ECO:0000313" key="1">
    <source>
        <dbReference type="EMBL" id="QPL04428.1"/>
    </source>
</evidence>
<name>A0A7T0LJQ8_9ACTO</name>
<protein>
    <submittedName>
        <fullName evidence="1">Uncharacterized protein</fullName>
    </submittedName>
</protein>
<keyword evidence="2" id="KW-1185">Reference proteome</keyword>